<comment type="similarity">
    <text evidence="1">Belongs to the short-chain dehydrogenases/reductases (SDR) family.</text>
</comment>
<gene>
    <name evidence="2" type="ORF">KAF25_010255</name>
</gene>
<dbReference type="AlphaFoldDB" id="A0A9P7GTL6"/>
<reference evidence="2" key="1">
    <citation type="submission" date="2021-04" db="EMBL/GenBank/DDBJ databases">
        <title>Draft genome of Fusarium avenaceum strain F156N33, isolated from an atmospheric sample in Virginia.</title>
        <authorList>
            <person name="Yang S."/>
            <person name="Vinatzer B.A."/>
            <person name="Coleman J."/>
        </authorList>
    </citation>
    <scope>NUCLEOTIDE SEQUENCE</scope>
    <source>
        <strain evidence="2">F156N33</strain>
    </source>
</reference>
<evidence type="ECO:0000256" key="1">
    <source>
        <dbReference type="ARBA" id="ARBA00006484"/>
    </source>
</evidence>
<protein>
    <submittedName>
        <fullName evidence="2">Uncharacterized protein</fullName>
    </submittedName>
</protein>
<dbReference type="PANTHER" id="PTHR43544:SF32">
    <property type="entry name" value="CHAIN DEHYDROGENASE, PUTATIVE (AFU_ORTHOLOGUE AFUA_5G01530)-RELATED"/>
    <property type="match status" value="1"/>
</dbReference>
<dbReference type="Gene3D" id="3.40.50.720">
    <property type="entry name" value="NAD(P)-binding Rossmann-like Domain"/>
    <property type="match status" value="1"/>
</dbReference>
<dbReference type="GO" id="GO:0005737">
    <property type="term" value="C:cytoplasm"/>
    <property type="evidence" value="ECO:0007669"/>
    <property type="project" value="TreeGrafter"/>
</dbReference>
<comment type="caution">
    <text evidence="2">The sequence shown here is derived from an EMBL/GenBank/DDBJ whole genome shotgun (WGS) entry which is preliminary data.</text>
</comment>
<dbReference type="GO" id="GO:0016491">
    <property type="term" value="F:oxidoreductase activity"/>
    <property type="evidence" value="ECO:0007669"/>
    <property type="project" value="TreeGrafter"/>
</dbReference>
<sequence>MSYSVSDDPHKLEVRVRNLARHLGLRTPQMSESPAQTIPTFIADKEAEGKIPRCAYKWQPLSVLKVDAIISQLIILSIMAENKEIVLITGANTGIGFEAVKALFRSSKAYHVLLGSRNPINGDKAVAQLAEEFPNIKSSVDVVQIDITDDGAINRLFETVKSKFGRIDVLVNNAGANFESFNHNDGGDPTMAREVFDKAYSVNVSSTQVFTATFIPLLLASSSPRMIFLTSGLSTLQGGHESFLTQVSGSIPQGWPKPGLPTAVAYRSAKTALNMVMLSWHHLLKGDGVQVWAISPGFLATGLGGNPELLKKAGAGDPATGGELIRSVIEGEKDGDVGKVVGQSGVQPW</sequence>
<proteinExistence type="inferred from homology"/>
<evidence type="ECO:0000313" key="2">
    <source>
        <dbReference type="EMBL" id="KAG5656702.1"/>
    </source>
</evidence>
<dbReference type="InterPro" id="IPR051468">
    <property type="entry name" value="Fungal_SecMetab_SDRs"/>
</dbReference>
<dbReference type="PRINTS" id="PR00081">
    <property type="entry name" value="GDHRDH"/>
</dbReference>
<keyword evidence="3" id="KW-1185">Reference proteome</keyword>
<dbReference type="PANTHER" id="PTHR43544">
    <property type="entry name" value="SHORT-CHAIN DEHYDROGENASE/REDUCTASE"/>
    <property type="match status" value="1"/>
</dbReference>
<evidence type="ECO:0000313" key="3">
    <source>
        <dbReference type="Proteomes" id="UP000782241"/>
    </source>
</evidence>
<accession>A0A9P7GTL6</accession>
<dbReference type="Proteomes" id="UP000782241">
    <property type="component" value="Unassembled WGS sequence"/>
</dbReference>
<dbReference type="GO" id="GO:0019748">
    <property type="term" value="P:secondary metabolic process"/>
    <property type="evidence" value="ECO:0007669"/>
    <property type="project" value="TreeGrafter"/>
</dbReference>
<dbReference type="InterPro" id="IPR002347">
    <property type="entry name" value="SDR_fam"/>
</dbReference>
<dbReference type="Pfam" id="PF00106">
    <property type="entry name" value="adh_short"/>
    <property type="match status" value="1"/>
</dbReference>
<dbReference type="InterPro" id="IPR036291">
    <property type="entry name" value="NAD(P)-bd_dom_sf"/>
</dbReference>
<dbReference type="EMBL" id="JAGPUO010000020">
    <property type="protein sequence ID" value="KAG5656702.1"/>
    <property type="molecule type" value="Genomic_DNA"/>
</dbReference>
<dbReference type="SUPFAM" id="SSF51735">
    <property type="entry name" value="NAD(P)-binding Rossmann-fold domains"/>
    <property type="match status" value="1"/>
</dbReference>
<organism evidence="2 3">
    <name type="scientific">Fusarium avenaceum</name>
    <dbReference type="NCBI Taxonomy" id="40199"/>
    <lineage>
        <taxon>Eukaryota</taxon>
        <taxon>Fungi</taxon>
        <taxon>Dikarya</taxon>
        <taxon>Ascomycota</taxon>
        <taxon>Pezizomycotina</taxon>
        <taxon>Sordariomycetes</taxon>
        <taxon>Hypocreomycetidae</taxon>
        <taxon>Hypocreales</taxon>
        <taxon>Nectriaceae</taxon>
        <taxon>Fusarium</taxon>
        <taxon>Fusarium tricinctum species complex</taxon>
    </lineage>
</organism>
<name>A0A9P7GTL6_9HYPO</name>